<keyword evidence="1" id="KW-0732">Signal</keyword>
<dbReference type="AlphaFoldDB" id="A0A8J2N907"/>
<evidence type="ECO:0000313" key="3">
    <source>
        <dbReference type="Proteomes" id="UP000676310"/>
    </source>
</evidence>
<name>A0A8J2N907_9PLEO</name>
<feature type="signal peptide" evidence="1">
    <location>
        <begin position="1"/>
        <end position="18"/>
    </location>
</feature>
<protein>
    <submittedName>
        <fullName evidence="2">Uncharacterized protein</fullName>
    </submittedName>
</protein>
<reference evidence="2" key="1">
    <citation type="submission" date="2021-05" db="EMBL/GenBank/DDBJ databases">
        <authorList>
            <person name="Stam R."/>
        </authorList>
    </citation>
    <scope>NUCLEOTIDE SEQUENCE</scope>
    <source>
        <strain evidence="2">CS162</strain>
    </source>
</reference>
<accession>A0A8J2N907</accession>
<dbReference type="OrthoDB" id="3745536at2759"/>
<evidence type="ECO:0000313" key="2">
    <source>
        <dbReference type="EMBL" id="CAG5181060.1"/>
    </source>
</evidence>
<dbReference type="RefSeq" id="XP_043173142.1">
    <property type="nucleotide sequence ID" value="XM_043317207.1"/>
</dbReference>
<comment type="caution">
    <text evidence="2">The sequence shown here is derived from an EMBL/GenBank/DDBJ whole genome shotgun (WGS) entry which is preliminary data.</text>
</comment>
<proteinExistence type="predicted"/>
<feature type="chain" id="PRO_5035196994" evidence="1">
    <location>
        <begin position="19"/>
        <end position="128"/>
    </location>
</feature>
<dbReference type="EMBL" id="CAJRGZ010000025">
    <property type="protein sequence ID" value="CAG5181060.1"/>
    <property type="molecule type" value="Genomic_DNA"/>
</dbReference>
<gene>
    <name evidence="2" type="ORF">ALTATR162_LOCUS9573</name>
</gene>
<keyword evidence="3" id="KW-1185">Reference proteome</keyword>
<evidence type="ECO:0000256" key="1">
    <source>
        <dbReference type="SAM" id="SignalP"/>
    </source>
</evidence>
<dbReference type="Proteomes" id="UP000676310">
    <property type="component" value="Unassembled WGS sequence"/>
</dbReference>
<organism evidence="2 3">
    <name type="scientific">Alternaria atra</name>
    <dbReference type="NCBI Taxonomy" id="119953"/>
    <lineage>
        <taxon>Eukaryota</taxon>
        <taxon>Fungi</taxon>
        <taxon>Dikarya</taxon>
        <taxon>Ascomycota</taxon>
        <taxon>Pezizomycotina</taxon>
        <taxon>Dothideomycetes</taxon>
        <taxon>Pleosporomycetidae</taxon>
        <taxon>Pleosporales</taxon>
        <taxon>Pleosporineae</taxon>
        <taxon>Pleosporaceae</taxon>
        <taxon>Alternaria</taxon>
        <taxon>Alternaria sect. Ulocladioides</taxon>
    </lineage>
</organism>
<sequence length="128" mass="12988">MQFTTAIALLIAAVGINAAPAGMSKRLDAIPLSFYSGAGCNTGTAVTTAYIPTDGSCFPTSPIFSGNTDSALISQTNLQTMPAGCTLVAYSDNTCSSVNKIVYDATGRCGTFGPNKPIFSAKAAGTCQ</sequence>
<dbReference type="GeneID" id="67021809"/>